<comment type="pathway">
    <text evidence="11">Porphyrin-containing compound metabolism.</text>
</comment>
<dbReference type="RefSeq" id="WP_117189332.1">
    <property type="nucleotide sequence ID" value="NZ_JAQDJS010000001.1"/>
</dbReference>
<dbReference type="PANTHER" id="PTHR35457:SF1">
    <property type="entry name" value="HEME A SYNTHASE"/>
    <property type="match status" value="1"/>
</dbReference>
<evidence type="ECO:0000256" key="9">
    <source>
        <dbReference type="ARBA" id="ARBA00023136"/>
    </source>
</evidence>
<evidence type="ECO:0000256" key="1">
    <source>
        <dbReference type="ARBA" id="ARBA00004141"/>
    </source>
</evidence>
<dbReference type="InterPro" id="IPR003780">
    <property type="entry name" value="COX15/CtaA_fam"/>
</dbReference>
<proteinExistence type="predicted"/>
<comment type="subcellular location">
    <subcellularLocation>
        <location evidence="1">Membrane</location>
        <topology evidence="1">Multi-pass membrane protein</topology>
    </subcellularLocation>
</comment>
<keyword evidence="10" id="KW-1015">Disulfide bond</keyword>
<evidence type="ECO:0000256" key="2">
    <source>
        <dbReference type="ARBA" id="ARBA00022475"/>
    </source>
</evidence>
<feature type="transmembrane region" description="Helical" evidence="12">
    <location>
        <begin position="12"/>
        <end position="32"/>
    </location>
</feature>
<organism evidence="13 14">
    <name type="scientific">Cutibacterium avidum</name>
    <dbReference type="NCBI Taxonomy" id="33010"/>
    <lineage>
        <taxon>Bacteria</taxon>
        <taxon>Bacillati</taxon>
        <taxon>Actinomycetota</taxon>
        <taxon>Actinomycetes</taxon>
        <taxon>Propionibacteriales</taxon>
        <taxon>Propionibacteriaceae</taxon>
        <taxon>Cutibacterium</taxon>
    </lineage>
</organism>
<dbReference type="EMBL" id="NOWI01000005">
    <property type="protein sequence ID" value="RFT44540.1"/>
    <property type="molecule type" value="Genomic_DNA"/>
</dbReference>
<evidence type="ECO:0000256" key="4">
    <source>
        <dbReference type="ARBA" id="ARBA00022723"/>
    </source>
</evidence>
<feature type="transmembrane region" description="Helical" evidence="12">
    <location>
        <begin position="264"/>
        <end position="285"/>
    </location>
</feature>
<protein>
    <submittedName>
        <fullName evidence="13">Cytochrome C oxidase subunit I</fullName>
    </submittedName>
</protein>
<evidence type="ECO:0000256" key="5">
    <source>
        <dbReference type="ARBA" id="ARBA00022989"/>
    </source>
</evidence>
<evidence type="ECO:0000256" key="7">
    <source>
        <dbReference type="ARBA" id="ARBA00023004"/>
    </source>
</evidence>
<dbReference type="GO" id="GO:0016020">
    <property type="term" value="C:membrane"/>
    <property type="evidence" value="ECO:0007669"/>
    <property type="project" value="UniProtKB-SubCell"/>
</dbReference>
<feature type="transmembrane region" description="Helical" evidence="12">
    <location>
        <begin position="98"/>
        <end position="120"/>
    </location>
</feature>
<feature type="transmembrane region" description="Helical" evidence="12">
    <location>
        <begin position="207"/>
        <end position="230"/>
    </location>
</feature>
<keyword evidence="8" id="KW-0350">Heme biosynthesis</keyword>
<comment type="caution">
    <text evidence="13">The sequence shown here is derived from an EMBL/GenBank/DDBJ whole genome shotgun (WGS) entry which is preliminary data.</text>
</comment>
<evidence type="ECO:0000313" key="13">
    <source>
        <dbReference type="EMBL" id="RFT44540.1"/>
    </source>
</evidence>
<accession>A0A3E2DGN7</accession>
<keyword evidence="6" id="KW-0560">Oxidoreductase</keyword>
<name>A0A3E2DGN7_9ACTN</name>
<keyword evidence="3 12" id="KW-0812">Transmembrane</keyword>
<keyword evidence="7" id="KW-0408">Iron</keyword>
<evidence type="ECO:0000256" key="3">
    <source>
        <dbReference type="ARBA" id="ARBA00022692"/>
    </source>
</evidence>
<gene>
    <name evidence="13" type="ORF">CHT91_06840</name>
</gene>
<evidence type="ECO:0000256" key="11">
    <source>
        <dbReference type="ARBA" id="ARBA00023444"/>
    </source>
</evidence>
<dbReference type="AlphaFoldDB" id="A0A3E2DGN7"/>
<dbReference type="InterPro" id="IPR050450">
    <property type="entry name" value="COX15/CtaA_HemeA_synthase"/>
</dbReference>
<evidence type="ECO:0000256" key="10">
    <source>
        <dbReference type="ARBA" id="ARBA00023157"/>
    </source>
</evidence>
<reference evidence="13 14" key="1">
    <citation type="submission" date="2017-07" db="EMBL/GenBank/DDBJ databases">
        <authorList>
            <person name="Sun Z.S."/>
            <person name="Albrecht U."/>
            <person name="Echele G."/>
            <person name="Lee C.C."/>
        </authorList>
    </citation>
    <scope>NUCLEOTIDE SEQUENCE [LARGE SCALE GENOMIC DNA]</scope>
    <source>
        <strain evidence="13 14">P16-029</strain>
    </source>
</reference>
<keyword evidence="5 12" id="KW-1133">Transmembrane helix</keyword>
<evidence type="ECO:0000256" key="8">
    <source>
        <dbReference type="ARBA" id="ARBA00023133"/>
    </source>
</evidence>
<feature type="transmembrane region" description="Helical" evidence="12">
    <location>
        <begin position="165"/>
        <end position="187"/>
    </location>
</feature>
<keyword evidence="4" id="KW-0479">Metal-binding</keyword>
<dbReference type="Pfam" id="PF02628">
    <property type="entry name" value="COX15-CtaA"/>
    <property type="match status" value="1"/>
</dbReference>
<dbReference type="GO" id="GO:0006784">
    <property type="term" value="P:heme A biosynthetic process"/>
    <property type="evidence" value="ECO:0007669"/>
    <property type="project" value="InterPro"/>
</dbReference>
<evidence type="ECO:0000313" key="14">
    <source>
        <dbReference type="Proteomes" id="UP000259211"/>
    </source>
</evidence>
<evidence type="ECO:0000256" key="6">
    <source>
        <dbReference type="ARBA" id="ARBA00023002"/>
    </source>
</evidence>
<dbReference type="Proteomes" id="UP000259211">
    <property type="component" value="Unassembled WGS sequence"/>
</dbReference>
<evidence type="ECO:0000256" key="12">
    <source>
        <dbReference type="SAM" id="Phobius"/>
    </source>
</evidence>
<sequence length="290" mass="30626">MTNTVATRNAVPKGVTILFGITAVVITVTLALGSTVCATDASASCPNWPGCYVGRLTPMDATQPWVEFIHRVISASVGIFAVASVIVGIVYRRVDRLLVALPIVALLGALTSGIFGMMTIKWGINAVEASFDLLAAIISMGAMWRAFFVSRRPRSPWIWNGRTKLGVGAVVFLVVGHFFAVQVAGPGSLTRCMGWAMFVRGAGDGPLAGWVAQQAIAGIGMILAIVFLLVRWGRRNGWDILCAVLIVIEIVAGILIAVNGSNHGLGTLHAIPAVLILCLTMTATMRSARG</sequence>
<keyword evidence="2" id="KW-1003">Cell membrane</keyword>
<dbReference type="GO" id="GO:0016491">
    <property type="term" value="F:oxidoreductase activity"/>
    <property type="evidence" value="ECO:0007669"/>
    <property type="project" value="UniProtKB-KW"/>
</dbReference>
<dbReference type="GO" id="GO:0046872">
    <property type="term" value="F:metal ion binding"/>
    <property type="evidence" value="ECO:0007669"/>
    <property type="project" value="UniProtKB-KW"/>
</dbReference>
<feature type="transmembrane region" description="Helical" evidence="12">
    <location>
        <begin position="126"/>
        <end position="144"/>
    </location>
</feature>
<feature type="transmembrane region" description="Helical" evidence="12">
    <location>
        <begin position="237"/>
        <end position="258"/>
    </location>
</feature>
<feature type="transmembrane region" description="Helical" evidence="12">
    <location>
        <begin position="68"/>
        <end position="91"/>
    </location>
</feature>
<keyword evidence="9 12" id="KW-0472">Membrane</keyword>
<dbReference type="PANTHER" id="PTHR35457">
    <property type="entry name" value="HEME A SYNTHASE"/>
    <property type="match status" value="1"/>
</dbReference>